<evidence type="ECO:0000256" key="3">
    <source>
        <dbReference type="ARBA" id="ARBA00022737"/>
    </source>
</evidence>
<dbReference type="GO" id="GO:0005509">
    <property type="term" value="F:calcium ion binding"/>
    <property type="evidence" value="ECO:0007669"/>
    <property type="project" value="UniProtKB-UniRule"/>
</dbReference>
<reference evidence="13" key="2">
    <citation type="submission" date="2023-11" db="UniProtKB">
        <authorList>
            <consortium name="WormBaseParasite"/>
        </authorList>
    </citation>
    <scope>IDENTIFICATION</scope>
</reference>
<sequence length="1375" mass="155543">MIASILCYVTMATTLNTATISANDDKIMHISYRIKEELPNGTLIGNLFKDVVELYRKFKLTALSLLHSVKQMRKFELNTYDADLKRVNQYFKLDQNTGNLFIQKSIDYETICPKGLVYPTISSPLASMSSSLNPKQLPTADFDNLNLKVNPKVNDECIIKLILFVSLNNSIDERWIPIIVHIDDANDNRPVFLEVTSPKWAGFFRIPVEENTPMGTQLPLVKAFDADSDLKNSEIIYKLQFDGTELFSLKTTGCFKEISSHGDKTMTRSTGIMNNLPCLVVTAPLDYETEPKNYFLQLLACESGFPQSECSSLPIKIEVIDKNDNAPKIIFPPNSYHVVNISENLPIGSVILKIEAVDKDSGENSRLTYSLTQNLFQKGIFINSNHGNNHNTSGASVDGNRDNQFSIDSENGEIRLTKSLNAYDTSQIEITYHVSDNGSPVHRISQTILFNILDVNNHAPSIEIKKVGCSKFTEQINEIHAAYTIESGSHLGFIIVSDGDLGRNGQVSCTHRLENYNDNWNRRYLNVFKINLVSNGQIANRYLYILQILRVDDEDIDQTLFTNVDRKNSVSRLLAASATMVITCRDHGIPLALTSSTSITITLSDTQETELCFEQASYQITVEESNHPMNSLLRPQLLDLVSGVRYSLHSRNDQFTDGSSSNSGCDQLEIDPITGEISAPNGVDREKATYISCIIKATEQGVYDDGGEVRHRTANAEILINITDINDNEPRLMAESLLYGFTIYEWDMYASAFSSNDDYDGADSSTEDSQPHMIGYLNAVDQDLGENGTVRYFLLQVTPEKNQKSIEMRQILNNEIINMTTTGITNYRNGNPRLKPPFHIDSNTGLISLPKGNHRLINREDVNIYTLQILIEDMGSPKKLTTVQNIKIHVTDVNDNPPIWLQAINVNRIQANKAILLYQLEPVWEINQNSPTELKSILRAIDFDYGDNARLEMYIIQPNSIYKEFIGMDKLSLPMNSLRLSIHGELQLDIDRLKENYEYCVFVRVQDQGIQRQLYTDAYFLLHLPIQTKNRLEIFTNSIYHQLNQSIGNYRMKPMNGNQSIPSSSSSLLYDNVDNLQFAGGLSKKGIVIVLIISITLVIILSIIIIFIIIFKIRKFKDQKIQATYHHHNNNTTTSNDGNHNNNNNNNVYMNDNQIMPNEFILPHENQYLNPFQNSNNCNGSQLMLSNNLTFTTGLTTATTVTNTTDNPYKYYNDEMSKKHGMQIMKSYKSQTSSCDVLLPNVYANSANSYDSNNISNQLSGYTTHTTTVTAITPVYTYNSNNDNNYYYYRDYNNVCQSEEWPTPNALKNQYAMPSDHYHQLTLPSRGVGGRGTISKMSRLTATTNNNNIYASSMNYSPYPVSIRRNYNQTLPRQF</sequence>
<organism evidence="12 13">
    <name type="scientific">Trichobilharzia regenti</name>
    <name type="common">Nasal bird schistosome</name>
    <dbReference type="NCBI Taxonomy" id="157069"/>
    <lineage>
        <taxon>Eukaryota</taxon>
        <taxon>Metazoa</taxon>
        <taxon>Spiralia</taxon>
        <taxon>Lophotrochozoa</taxon>
        <taxon>Platyhelminthes</taxon>
        <taxon>Trematoda</taxon>
        <taxon>Digenea</taxon>
        <taxon>Strigeidida</taxon>
        <taxon>Schistosomatoidea</taxon>
        <taxon>Schistosomatidae</taxon>
        <taxon>Trichobilharzia</taxon>
    </lineage>
</organism>
<dbReference type="SMART" id="SM00112">
    <property type="entry name" value="CA"/>
    <property type="match status" value="4"/>
</dbReference>
<evidence type="ECO:0000256" key="1">
    <source>
        <dbReference type="ARBA" id="ARBA00004167"/>
    </source>
</evidence>
<keyword evidence="6 10" id="KW-1133">Transmembrane helix</keyword>
<keyword evidence="12" id="KW-1185">Reference proteome</keyword>
<dbReference type="InterPro" id="IPR002126">
    <property type="entry name" value="Cadherin-like_dom"/>
</dbReference>
<protein>
    <recommendedName>
        <fullName evidence="11">Cadherin domain-containing protein</fullName>
    </recommendedName>
</protein>
<keyword evidence="4 9" id="KW-0106">Calcium</keyword>
<evidence type="ECO:0000256" key="10">
    <source>
        <dbReference type="SAM" id="Phobius"/>
    </source>
</evidence>
<evidence type="ECO:0000256" key="5">
    <source>
        <dbReference type="ARBA" id="ARBA00022889"/>
    </source>
</evidence>
<evidence type="ECO:0000256" key="9">
    <source>
        <dbReference type="PROSITE-ProRule" id="PRU00043"/>
    </source>
</evidence>
<dbReference type="PANTHER" id="PTHR24028">
    <property type="entry name" value="CADHERIN-87A"/>
    <property type="match status" value="1"/>
</dbReference>
<feature type="domain" description="Cadherin" evidence="11">
    <location>
        <begin position="614"/>
        <end position="732"/>
    </location>
</feature>
<evidence type="ECO:0000256" key="4">
    <source>
        <dbReference type="ARBA" id="ARBA00022837"/>
    </source>
</evidence>
<feature type="domain" description="Cadherin" evidence="11">
    <location>
        <begin position="200"/>
        <end position="329"/>
    </location>
</feature>
<dbReference type="InterPro" id="IPR015919">
    <property type="entry name" value="Cadherin-like_sf"/>
</dbReference>
<keyword evidence="7 10" id="KW-0472">Membrane</keyword>
<comment type="subcellular location">
    <subcellularLocation>
        <location evidence="1">Membrane</location>
        <topology evidence="1">Single-pass membrane protein</topology>
    </subcellularLocation>
</comment>
<feature type="domain" description="Cadherin" evidence="11">
    <location>
        <begin position="774"/>
        <end position="900"/>
    </location>
</feature>
<dbReference type="PROSITE" id="PS50268">
    <property type="entry name" value="CADHERIN_2"/>
    <property type="match status" value="5"/>
</dbReference>
<feature type="domain" description="Cadherin" evidence="11">
    <location>
        <begin position="34"/>
        <end position="192"/>
    </location>
</feature>
<dbReference type="PRINTS" id="PR00205">
    <property type="entry name" value="CADHERIN"/>
</dbReference>
<dbReference type="InterPro" id="IPR020894">
    <property type="entry name" value="Cadherin_CS"/>
</dbReference>
<name>A0AA85IXU0_TRIRE</name>
<evidence type="ECO:0000313" key="12">
    <source>
        <dbReference type="Proteomes" id="UP000050795"/>
    </source>
</evidence>
<dbReference type="Gene3D" id="2.60.40.60">
    <property type="entry name" value="Cadherins"/>
    <property type="match status" value="7"/>
</dbReference>
<dbReference type="GO" id="GO:0005886">
    <property type="term" value="C:plasma membrane"/>
    <property type="evidence" value="ECO:0007669"/>
    <property type="project" value="InterPro"/>
</dbReference>
<dbReference type="PANTHER" id="PTHR24028:SF146">
    <property type="entry name" value="CADHERIN 96CB, ISOFORM D-RELATED"/>
    <property type="match status" value="1"/>
</dbReference>
<keyword evidence="3" id="KW-0677">Repeat</keyword>
<dbReference type="InterPro" id="IPR050174">
    <property type="entry name" value="Protocadherin/Cadherin-CA"/>
</dbReference>
<dbReference type="Proteomes" id="UP000050795">
    <property type="component" value="Unassembled WGS sequence"/>
</dbReference>
<dbReference type="PROSITE" id="PS00232">
    <property type="entry name" value="CADHERIN_1"/>
    <property type="match status" value="3"/>
</dbReference>
<dbReference type="SUPFAM" id="SSF49313">
    <property type="entry name" value="Cadherin-like"/>
    <property type="match status" value="4"/>
</dbReference>
<feature type="domain" description="Cadherin" evidence="11">
    <location>
        <begin position="333"/>
        <end position="462"/>
    </location>
</feature>
<dbReference type="CDD" id="cd11304">
    <property type="entry name" value="Cadherin_repeat"/>
    <property type="match status" value="4"/>
</dbReference>
<evidence type="ECO:0000256" key="6">
    <source>
        <dbReference type="ARBA" id="ARBA00022989"/>
    </source>
</evidence>
<keyword evidence="8" id="KW-0325">Glycoprotein</keyword>
<evidence type="ECO:0000259" key="11">
    <source>
        <dbReference type="PROSITE" id="PS50268"/>
    </source>
</evidence>
<accession>A0AA85IXU0</accession>
<keyword evidence="2 10" id="KW-0812">Transmembrane</keyword>
<reference evidence="12" key="1">
    <citation type="submission" date="2022-06" db="EMBL/GenBank/DDBJ databases">
        <authorList>
            <person name="Berger JAMES D."/>
            <person name="Berger JAMES D."/>
        </authorList>
    </citation>
    <scope>NUCLEOTIDE SEQUENCE [LARGE SCALE GENOMIC DNA]</scope>
</reference>
<evidence type="ECO:0000256" key="7">
    <source>
        <dbReference type="ARBA" id="ARBA00023136"/>
    </source>
</evidence>
<proteinExistence type="predicted"/>
<keyword evidence="5" id="KW-0130">Cell adhesion</keyword>
<dbReference type="Pfam" id="PF08266">
    <property type="entry name" value="Cadherin_2"/>
    <property type="match status" value="1"/>
</dbReference>
<dbReference type="GO" id="GO:0007156">
    <property type="term" value="P:homophilic cell adhesion via plasma membrane adhesion molecules"/>
    <property type="evidence" value="ECO:0007669"/>
    <property type="project" value="InterPro"/>
</dbReference>
<dbReference type="InterPro" id="IPR013164">
    <property type="entry name" value="Cadherin_N"/>
</dbReference>
<evidence type="ECO:0000313" key="13">
    <source>
        <dbReference type="WBParaSite" id="TREG1_112750.1"/>
    </source>
</evidence>
<feature type="transmembrane region" description="Helical" evidence="10">
    <location>
        <begin position="1087"/>
        <end position="1111"/>
    </location>
</feature>
<evidence type="ECO:0000256" key="8">
    <source>
        <dbReference type="ARBA" id="ARBA00023180"/>
    </source>
</evidence>
<evidence type="ECO:0000256" key="2">
    <source>
        <dbReference type="ARBA" id="ARBA00022692"/>
    </source>
</evidence>
<dbReference type="WBParaSite" id="TREG1_112750.1">
    <property type="protein sequence ID" value="TREG1_112750.1"/>
    <property type="gene ID" value="TREG1_112750"/>
</dbReference>